<keyword evidence="13 19" id="KW-0106">Calcium</keyword>
<keyword evidence="9" id="KW-0812">Transmembrane</keyword>
<sequence length="257" mass="29314">MKKWMLLIALALPFMTSAKALNHISGYEDSYLLGSYTDSINKDEYISGGFEDADGLQNVEVKFQFSLAVPIVQINNSTSLMFSYTQKSLWQLGNSEISSPFRETNYKPQFFVMHQSNMLIFNSAEFGYMHESNGQTSGLSRSWDRIYGGLERLDGPVQYGVRAWYVFSDEENNEDINDFMAPYDVWLKVGNDIGEFSTQFHYNFATDKGGVEAAYTLYVNQFVGLYVQGWTGYGETLIDYNYDHSRIGIGMRLLPPN</sequence>
<keyword evidence="15 20" id="KW-0443">Lipid metabolism</keyword>
<dbReference type="EMBL" id="LN554848">
    <property type="protein sequence ID" value="CED57996.1"/>
    <property type="molecule type" value="Genomic_DNA"/>
</dbReference>
<evidence type="ECO:0000256" key="13">
    <source>
        <dbReference type="ARBA" id="ARBA00022837"/>
    </source>
</evidence>
<feature type="chain" id="PRO_5019615176" description="Phospholipase A1" evidence="20">
    <location>
        <begin position="21"/>
        <end position="257"/>
    </location>
</feature>
<geneLocation type="plasmid" evidence="21 22">
    <name>pAWOD920</name>
</geneLocation>
<feature type="active site" description="Proton acceptor" evidence="18">
    <location>
        <position position="130"/>
    </location>
</feature>
<comment type="subunit">
    <text evidence="4 20">Homodimer; dimerization is reversible, and the dimeric form is the active one.</text>
</comment>
<dbReference type="SUPFAM" id="SSF56931">
    <property type="entry name" value="Outer membrane phospholipase A (OMPLA)"/>
    <property type="match status" value="1"/>
</dbReference>
<dbReference type="AlphaFoldDB" id="A0A090I8M6"/>
<comment type="similarity">
    <text evidence="3 20">Belongs to the phospholipase A1 family.</text>
</comment>
<dbReference type="Pfam" id="PF02253">
    <property type="entry name" value="PLA1"/>
    <property type="match status" value="1"/>
</dbReference>
<keyword evidence="14 20" id="KW-0442">Lipid degradation</keyword>
<dbReference type="Gene3D" id="2.40.230.10">
    <property type="entry name" value="Phospholipase A1"/>
    <property type="match status" value="1"/>
</dbReference>
<dbReference type="HOGENOM" id="CLU_045813_1_0_6"/>
<keyword evidence="11 20" id="KW-0732">Signal</keyword>
<evidence type="ECO:0000256" key="6">
    <source>
        <dbReference type="ARBA" id="ARBA00013278"/>
    </source>
</evidence>
<keyword evidence="22" id="KW-1185">Reference proteome</keyword>
<dbReference type="EC" id="3.1.1.4" evidence="6 20"/>
<evidence type="ECO:0000256" key="8">
    <source>
        <dbReference type="ARBA" id="ARBA00022452"/>
    </source>
</evidence>
<comment type="subcellular location">
    <subcellularLocation>
        <location evidence="20">Cell outer membrane</location>
        <topology evidence="20">Multi-pass membrane protein</topology>
    </subcellularLocation>
    <text evidence="20">One of the very few enzymes located there.</text>
</comment>
<feature type="binding site" description="in dimeric form" evidence="19">
    <location>
        <position position="140"/>
    </location>
    <ligand>
        <name>Ca(2+)</name>
        <dbReference type="ChEBI" id="CHEBI:29108"/>
        <label>1</label>
    </ligand>
</feature>
<dbReference type="PANTHER" id="PTHR40457">
    <property type="entry name" value="PHOSPHOLIPASE A1"/>
    <property type="match status" value="1"/>
</dbReference>
<evidence type="ECO:0000256" key="18">
    <source>
        <dbReference type="PIRSR" id="PIRSR603187-1"/>
    </source>
</evidence>
<dbReference type="GeneID" id="28543645"/>
<dbReference type="PATRIC" id="fig|80852.17.peg.4242"/>
<evidence type="ECO:0000256" key="5">
    <source>
        <dbReference type="ARBA" id="ARBA00013179"/>
    </source>
</evidence>
<dbReference type="GO" id="GO:0004623">
    <property type="term" value="F:phospholipase A2 activity"/>
    <property type="evidence" value="ECO:0007669"/>
    <property type="project" value="UniProtKB-EC"/>
</dbReference>
<evidence type="ECO:0000256" key="17">
    <source>
        <dbReference type="ARBA" id="ARBA00023237"/>
    </source>
</evidence>
<evidence type="ECO:0000256" key="9">
    <source>
        <dbReference type="ARBA" id="ARBA00022692"/>
    </source>
</evidence>
<evidence type="ECO:0000256" key="15">
    <source>
        <dbReference type="ARBA" id="ARBA00023098"/>
    </source>
</evidence>
<evidence type="ECO:0000256" key="1">
    <source>
        <dbReference type="ARBA" id="ARBA00000111"/>
    </source>
</evidence>
<dbReference type="PANTHER" id="PTHR40457:SF1">
    <property type="entry name" value="PHOSPHOLIPASE A1"/>
    <property type="match status" value="1"/>
</dbReference>
<feature type="signal peptide" evidence="20">
    <location>
        <begin position="1"/>
        <end position="20"/>
    </location>
</feature>
<dbReference type="InterPro" id="IPR003187">
    <property type="entry name" value="PLipase_A1"/>
</dbReference>
<comment type="catalytic activity">
    <reaction evidence="2 20">
        <text>a 1,2-diacyl-sn-glycero-3-phosphocholine + H2O = a 1-acyl-sn-glycero-3-phosphocholine + a fatty acid + H(+)</text>
        <dbReference type="Rhea" id="RHEA:15801"/>
        <dbReference type="ChEBI" id="CHEBI:15377"/>
        <dbReference type="ChEBI" id="CHEBI:15378"/>
        <dbReference type="ChEBI" id="CHEBI:28868"/>
        <dbReference type="ChEBI" id="CHEBI:57643"/>
        <dbReference type="ChEBI" id="CHEBI:58168"/>
        <dbReference type="EC" id="3.1.1.4"/>
    </reaction>
</comment>
<keyword evidence="10 19" id="KW-0479">Metal-binding</keyword>
<evidence type="ECO:0000313" key="21">
    <source>
        <dbReference type="EMBL" id="CED57996.1"/>
    </source>
</evidence>
<evidence type="ECO:0000256" key="20">
    <source>
        <dbReference type="RuleBase" id="RU366027"/>
    </source>
</evidence>
<organism evidence="21 22">
    <name type="scientific">Aliivibrio wodanis</name>
    <dbReference type="NCBI Taxonomy" id="80852"/>
    <lineage>
        <taxon>Bacteria</taxon>
        <taxon>Pseudomonadati</taxon>
        <taxon>Pseudomonadota</taxon>
        <taxon>Gammaproteobacteria</taxon>
        <taxon>Vibrionales</taxon>
        <taxon>Vibrionaceae</taxon>
        <taxon>Aliivibrio</taxon>
    </lineage>
</organism>
<feature type="active site" description="Nucleophile" evidence="18">
    <location>
        <position position="132"/>
    </location>
</feature>
<dbReference type="GO" id="GO:0008970">
    <property type="term" value="F:phospholipase A1 activity"/>
    <property type="evidence" value="ECO:0007669"/>
    <property type="project" value="UniProtKB-EC"/>
</dbReference>
<evidence type="ECO:0000256" key="16">
    <source>
        <dbReference type="ARBA" id="ARBA00023136"/>
    </source>
</evidence>
<keyword evidence="16" id="KW-0472">Membrane</keyword>
<evidence type="ECO:0000256" key="2">
    <source>
        <dbReference type="ARBA" id="ARBA00001604"/>
    </source>
</evidence>
<gene>
    <name evidence="21" type="ORF">AWOD_p920_78</name>
</gene>
<proteinExistence type="inferred from homology"/>
<evidence type="ECO:0000313" key="22">
    <source>
        <dbReference type="Proteomes" id="UP000032427"/>
    </source>
</evidence>
<dbReference type="Proteomes" id="UP000032427">
    <property type="component" value="Plasmid pAWOD920"/>
</dbReference>
<evidence type="ECO:0000256" key="4">
    <source>
        <dbReference type="ARBA" id="ARBA00011702"/>
    </source>
</evidence>
<evidence type="ECO:0000256" key="12">
    <source>
        <dbReference type="ARBA" id="ARBA00022801"/>
    </source>
</evidence>
<dbReference type="OrthoDB" id="188433at2"/>
<dbReference type="GO" id="GO:0016042">
    <property type="term" value="P:lipid catabolic process"/>
    <property type="evidence" value="ECO:0007669"/>
    <property type="project" value="UniProtKB-KW"/>
</dbReference>
<feature type="binding site" description="in dimeric form" evidence="19">
    <location>
        <position position="98"/>
    </location>
    <ligand>
        <name>Ca(2+)</name>
        <dbReference type="ChEBI" id="CHEBI:29108"/>
        <label>1</label>
    </ligand>
</feature>
<evidence type="ECO:0000256" key="19">
    <source>
        <dbReference type="PIRSR" id="PIRSR603187-2"/>
    </source>
</evidence>
<evidence type="ECO:0000256" key="10">
    <source>
        <dbReference type="ARBA" id="ARBA00022723"/>
    </source>
</evidence>
<dbReference type="GO" id="GO:0009279">
    <property type="term" value="C:cell outer membrane"/>
    <property type="evidence" value="ECO:0007669"/>
    <property type="project" value="UniProtKB-SubCell"/>
</dbReference>
<accession>A0A090I8M6</accession>
<evidence type="ECO:0000256" key="14">
    <source>
        <dbReference type="ARBA" id="ARBA00022963"/>
    </source>
</evidence>
<reference evidence="22" key="1">
    <citation type="submission" date="2014-09" db="EMBL/GenBank/DDBJ databases">
        <authorList>
            <person name="Hjerde E."/>
        </authorList>
    </citation>
    <scope>NUCLEOTIDE SEQUENCE [LARGE SCALE GENOMIC DNA]</scope>
    <source>
        <strain evidence="22">06/09/139</strain>
        <plasmid evidence="22">pAWOD920</plasmid>
    </source>
</reference>
<evidence type="ECO:0000256" key="11">
    <source>
        <dbReference type="ARBA" id="ARBA00022729"/>
    </source>
</evidence>
<keyword evidence="12 20" id="KW-0378">Hydrolase</keyword>
<dbReference type="GO" id="GO:0046872">
    <property type="term" value="F:metal ion binding"/>
    <property type="evidence" value="ECO:0007669"/>
    <property type="project" value="UniProtKB-KW"/>
</dbReference>
<dbReference type="PRINTS" id="PR01486">
    <property type="entry name" value="PHPHLIPASEA1"/>
</dbReference>
<keyword evidence="21" id="KW-0614">Plasmid</keyword>
<dbReference type="EC" id="3.1.1.32" evidence="5 20"/>
<dbReference type="KEGG" id="awd:AWOD_p920_78"/>
<dbReference type="InterPro" id="IPR036541">
    <property type="entry name" value="PLipase_A1_sf"/>
</dbReference>
<keyword evidence="8" id="KW-1134">Transmembrane beta strand</keyword>
<name>A0A090I8M6_9GAMM</name>
<comment type="function">
    <text evidence="20">Hydrolysis of phosphatidylcholine with phospholipase A2 (EC 3.1.1.4) and phospholipase A1 (EC 3.1.1.32) activities.</text>
</comment>
<protein>
    <recommendedName>
        <fullName evidence="7 20">Phospholipase A1</fullName>
        <ecNumber evidence="5 20">3.1.1.32</ecNumber>
        <ecNumber evidence="6 20">3.1.1.4</ecNumber>
    </recommendedName>
    <alternativeName>
        <fullName evidence="20">Phosphatidylcholine 1-acylhydrolase</fullName>
    </alternativeName>
</protein>
<evidence type="ECO:0000256" key="3">
    <source>
        <dbReference type="ARBA" id="ARBA00010525"/>
    </source>
</evidence>
<keyword evidence="17 20" id="KW-0998">Cell outer membrane</keyword>
<evidence type="ECO:0000256" key="7">
    <source>
        <dbReference type="ARBA" id="ARBA00021726"/>
    </source>
</evidence>
<comment type="catalytic activity">
    <reaction evidence="1 20">
        <text>a 1,2-diacyl-sn-glycero-3-phosphocholine + H2O = a 2-acyl-sn-glycero-3-phosphocholine + a fatty acid + H(+)</text>
        <dbReference type="Rhea" id="RHEA:18689"/>
        <dbReference type="ChEBI" id="CHEBI:15377"/>
        <dbReference type="ChEBI" id="CHEBI:15378"/>
        <dbReference type="ChEBI" id="CHEBI:28868"/>
        <dbReference type="ChEBI" id="CHEBI:57643"/>
        <dbReference type="ChEBI" id="CHEBI:57875"/>
        <dbReference type="EC" id="3.1.1.32"/>
    </reaction>
</comment>
<comment type="cofactor">
    <cofactor evidence="20">
        <name>Ca(2+)</name>
        <dbReference type="ChEBI" id="CHEBI:29108"/>
    </cofactor>
    <text evidence="20">Binds 1 Ca(2+) ion per monomer. In the dimeric form the Ca(2+) is bound by different amino acids with binding of each Ca(2+) shared with ligands coming from each monomer. The Ca(2+) ion may have a role in catalysis.</text>
</comment>